<reference evidence="9 10" key="2">
    <citation type="submission" date="2018-06" db="EMBL/GenBank/DDBJ databases">
        <authorList>
            <consortium name="Pathogen Informatics"/>
            <person name="Doyle S."/>
        </authorList>
    </citation>
    <scope>NUCLEOTIDE SEQUENCE [LARGE SCALE GENOMIC DNA]</scope>
    <source>
        <strain evidence="6 10">NCTC10692</strain>
        <strain evidence="7 9">NCTC10860</strain>
    </source>
</reference>
<evidence type="ECO:0000313" key="8">
    <source>
        <dbReference type="Proteomes" id="UP000244052"/>
    </source>
</evidence>
<dbReference type="Proteomes" id="UP001159292">
    <property type="component" value="Unassembled WGS sequence"/>
</dbReference>
<dbReference type="Proteomes" id="UP000272833">
    <property type="component" value="Unassembled WGS sequence"/>
</dbReference>
<evidence type="ECO:0000313" key="2">
    <source>
        <dbReference type="EMBL" id="MDH0566084.1"/>
    </source>
</evidence>
<keyword evidence="8" id="KW-1185">Reference proteome</keyword>
<feature type="chain" id="PRO_5015525274" evidence="1">
    <location>
        <begin position="20"/>
        <end position="81"/>
    </location>
</feature>
<dbReference type="AlphaFoldDB" id="A0A061D0H0"/>
<dbReference type="Proteomes" id="UP000255303">
    <property type="component" value="Unassembled WGS sequence"/>
</dbReference>
<name>A0A061D0H0_ECTOL</name>
<evidence type="ECO:0000313" key="6">
    <source>
        <dbReference type="EMBL" id="SUD52360.1"/>
    </source>
</evidence>
<reference evidence="4 8" key="1">
    <citation type="submission" date="2018-04" db="EMBL/GenBank/DDBJ databases">
        <title>Pseudomonas sp. nov., isolated from mangrove soil.</title>
        <authorList>
            <person name="Chen C."/>
        </authorList>
    </citation>
    <scope>NUCLEOTIDE SEQUENCE [LARGE SCALE GENOMIC DNA]</scope>
    <source>
        <strain evidence="4 8">JCM 14246</strain>
    </source>
</reference>
<feature type="signal peptide" evidence="1">
    <location>
        <begin position="1"/>
        <end position="19"/>
    </location>
</feature>
<evidence type="ECO:0000313" key="10">
    <source>
        <dbReference type="Proteomes" id="UP000255303"/>
    </source>
</evidence>
<dbReference type="Proteomes" id="UP000244052">
    <property type="component" value="Unassembled WGS sequence"/>
</dbReference>
<evidence type="ECO:0000313" key="7">
    <source>
        <dbReference type="EMBL" id="SUD61365.1"/>
    </source>
</evidence>
<accession>A0A379JV56</accession>
<dbReference type="EMBL" id="UGUV01000002">
    <property type="protein sequence ID" value="SUD52360.1"/>
    <property type="molecule type" value="Genomic_DNA"/>
</dbReference>
<reference evidence="5 11" key="3">
    <citation type="submission" date="2018-10" db="EMBL/GenBank/DDBJ databases">
        <title>Transmission dynamics of multidrug resistant bacteria on intensive care unit surfaces.</title>
        <authorList>
            <person name="D'Souza A.W."/>
            <person name="Potter R.F."/>
            <person name="Wallace M."/>
            <person name="Shupe A."/>
            <person name="Patel S."/>
            <person name="Sun S."/>
            <person name="Gul D."/>
            <person name="Kwon J.H."/>
            <person name="Andleeb S."/>
            <person name="Burnham C.-A.D."/>
            <person name="Dantas G."/>
        </authorList>
    </citation>
    <scope>NUCLEOTIDE SEQUENCE [LARGE SCALE GENOMIC DNA]</scope>
    <source>
        <strain evidence="5 11">PO_271</strain>
    </source>
</reference>
<gene>
    <name evidence="4" type="ORF">DBO86_12580</name>
    <name evidence="5" type="ORF">EGJ44_14455</name>
    <name evidence="3" type="ORF">N5J11_13820</name>
    <name evidence="2" type="ORF">N7671_02165</name>
    <name evidence="6" type="ORF">NCTC10692_02840</name>
    <name evidence="7" type="ORF">NCTC10860_03747</name>
</gene>
<reference evidence="2" key="4">
    <citation type="submission" date="2022-09" db="EMBL/GenBank/DDBJ databases">
        <title>Intensive care unit water sources are persistently colonized with multi-drug resistant bacteria and are the site of extensive horizontal gene transfer of antibiotic resistance genes.</title>
        <authorList>
            <person name="Diorio-Toth L."/>
        </authorList>
    </citation>
    <scope>NUCLEOTIDE SEQUENCE</scope>
    <source>
        <strain evidence="3">GD03704</strain>
        <strain evidence="2">GD04000</strain>
    </source>
</reference>
<dbReference type="EMBL" id="JAOCJE010000001">
    <property type="protein sequence ID" value="MDH1340290.1"/>
    <property type="molecule type" value="Genomic_DNA"/>
</dbReference>
<evidence type="ECO:0000256" key="1">
    <source>
        <dbReference type="SAM" id="SignalP"/>
    </source>
</evidence>
<dbReference type="EMBL" id="JAOEET010000003">
    <property type="protein sequence ID" value="MDH0566084.1"/>
    <property type="molecule type" value="Genomic_DNA"/>
</dbReference>
<keyword evidence="1" id="KW-0732">Signal</keyword>
<dbReference type="EMBL" id="QASO01000073">
    <property type="protein sequence ID" value="PTU78742.1"/>
    <property type="molecule type" value="Genomic_DNA"/>
</dbReference>
<sequence>MRRTLMFLAATLISLPLWAMHCPQDMAKIDALLQSDPPADPEVLAKVQELRAEGEALHKAGDHAESVKVLGEALDLLAASE</sequence>
<evidence type="ECO:0000313" key="4">
    <source>
        <dbReference type="EMBL" id="PTU78742.1"/>
    </source>
</evidence>
<evidence type="ECO:0000313" key="5">
    <source>
        <dbReference type="EMBL" id="RRW34044.1"/>
    </source>
</evidence>
<organism evidence="6 10">
    <name type="scientific">Ectopseudomonas oleovorans</name>
    <name type="common">Pseudomonas oleovorans</name>
    <dbReference type="NCBI Taxonomy" id="301"/>
    <lineage>
        <taxon>Bacteria</taxon>
        <taxon>Pseudomonadati</taxon>
        <taxon>Pseudomonadota</taxon>
        <taxon>Gammaproteobacteria</taxon>
        <taxon>Pseudomonadales</taxon>
        <taxon>Pseudomonadaceae</taxon>
        <taxon>Ectopseudomonas</taxon>
    </lineage>
</organism>
<dbReference type="RefSeq" id="WP_004423350.1">
    <property type="nucleotide sequence ID" value="NZ_CAJQNA010000004.1"/>
</dbReference>
<evidence type="ECO:0000313" key="9">
    <source>
        <dbReference type="Proteomes" id="UP000254084"/>
    </source>
</evidence>
<proteinExistence type="predicted"/>
<dbReference type="EMBL" id="UGUW01000004">
    <property type="protein sequence ID" value="SUD61365.1"/>
    <property type="molecule type" value="Genomic_DNA"/>
</dbReference>
<evidence type="ECO:0000313" key="11">
    <source>
        <dbReference type="Proteomes" id="UP000272833"/>
    </source>
</evidence>
<protein>
    <submittedName>
        <fullName evidence="6">Uncharacterized protein</fullName>
    </submittedName>
</protein>
<accession>A0A061D0H0</accession>
<dbReference type="Proteomes" id="UP001161697">
    <property type="component" value="Unassembled WGS sequence"/>
</dbReference>
<dbReference type="Proteomes" id="UP000254084">
    <property type="component" value="Unassembled WGS sequence"/>
</dbReference>
<dbReference type="EMBL" id="RHRS01000036">
    <property type="protein sequence ID" value="RRW34044.1"/>
    <property type="molecule type" value="Genomic_DNA"/>
</dbReference>
<dbReference type="GeneID" id="83640418"/>
<accession>A0A2T5PM19</accession>
<evidence type="ECO:0000313" key="3">
    <source>
        <dbReference type="EMBL" id="MDH1340290.1"/>
    </source>
</evidence>